<reference evidence="1" key="1">
    <citation type="submission" date="2018-05" db="EMBL/GenBank/DDBJ databases">
        <authorList>
            <person name="Lanie J.A."/>
            <person name="Ng W.-L."/>
            <person name="Kazmierczak K.M."/>
            <person name="Andrzejewski T.M."/>
            <person name="Davidsen T.M."/>
            <person name="Wayne K.J."/>
            <person name="Tettelin H."/>
            <person name="Glass J.I."/>
            <person name="Rusch D."/>
            <person name="Podicherti R."/>
            <person name="Tsui H.-C.T."/>
            <person name="Winkler M.E."/>
        </authorList>
    </citation>
    <scope>NUCLEOTIDE SEQUENCE</scope>
</reference>
<gene>
    <name evidence="1" type="ORF">METZ01_LOCUS322882</name>
</gene>
<evidence type="ECO:0000313" key="1">
    <source>
        <dbReference type="EMBL" id="SVC70028.1"/>
    </source>
</evidence>
<dbReference type="AlphaFoldDB" id="A0A382PBD3"/>
<organism evidence="1">
    <name type="scientific">marine metagenome</name>
    <dbReference type="NCBI Taxonomy" id="408172"/>
    <lineage>
        <taxon>unclassified sequences</taxon>
        <taxon>metagenomes</taxon>
        <taxon>ecological metagenomes</taxon>
    </lineage>
</organism>
<protein>
    <submittedName>
        <fullName evidence="1">Uncharacterized protein</fullName>
    </submittedName>
</protein>
<proteinExistence type="predicted"/>
<sequence>MEVIDTIYEASEKAKRIECNIEAK</sequence>
<name>A0A382PBD3_9ZZZZ</name>
<dbReference type="EMBL" id="UINC01105806">
    <property type="protein sequence ID" value="SVC70028.1"/>
    <property type="molecule type" value="Genomic_DNA"/>
</dbReference>
<accession>A0A382PBD3</accession>